<name>A0AAW9RGW7_9GAMM</name>
<comment type="caution">
    <text evidence="2">The sequence shown here is derived from an EMBL/GenBank/DDBJ whole genome shotgun (WGS) entry which is preliminary data.</text>
</comment>
<protein>
    <submittedName>
        <fullName evidence="2">YbaK/EbsC family protein</fullName>
    </submittedName>
</protein>
<dbReference type="AlphaFoldDB" id="A0AAW9RGW7"/>
<dbReference type="GO" id="GO:0002161">
    <property type="term" value="F:aminoacyl-tRNA deacylase activity"/>
    <property type="evidence" value="ECO:0007669"/>
    <property type="project" value="InterPro"/>
</dbReference>
<keyword evidence="3" id="KW-1185">Reference proteome</keyword>
<organism evidence="2 3">
    <name type="scientific">Elongatibacter sediminis</name>
    <dbReference type="NCBI Taxonomy" id="3119006"/>
    <lineage>
        <taxon>Bacteria</taxon>
        <taxon>Pseudomonadati</taxon>
        <taxon>Pseudomonadota</taxon>
        <taxon>Gammaproteobacteria</taxon>
        <taxon>Chromatiales</taxon>
        <taxon>Wenzhouxiangellaceae</taxon>
        <taxon>Elongatibacter</taxon>
    </lineage>
</organism>
<gene>
    <name evidence="2" type="ORF">V3330_10700</name>
</gene>
<dbReference type="InterPro" id="IPR007214">
    <property type="entry name" value="YbaK/aa-tRNA-synth-assoc-dom"/>
</dbReference>
<dbReference type="Gene3D" id="3.90.960.10">
    <property type="entry name" value="YbaK/aminoacyl-tRNA synthetase-associated domain"/>
    <property type="match status" value="1"/>
</dbReference>
<evidence type="ECO:0000313" key="2">
    <source>
        <dbReference type="EMBL" id="MEJ8568095.1"/>
    </source>
</evidence>
<dbReference type="EMBL" id="JAZHOG010000006">
    <property type="protein sequence ID" value="MEJ8568095.1"/>
    <property type="molecule type" value="Genomic_DNA"/>
</dbReference>
<dbReference type="Proteomes" id="UP001359886">
    <property type="component" value="Unassembled WGS sequence"/>
</dbReference>
<accession>A0AAW9RGW7</accession>
<reference evidence="2 3" key="1">
    <citation type="submission" date="2024-02" db="EMBL/GenBank/DDBJ databases">
        <title>A novel Wenzhouxiangellaceae bacterium, isolated from coastal sediments.</title>
        <authorList>
            <person name="Du Z.-J."/>
            <person name="Ye Y.-Q."/>
            <person name="Zhang X.-Y."/>
        </authorList>
    </citation>
    <scope>NUCLEOTIDE SEQUENCE [LARGE SCALE GENOMIC DNA]</scope>
    <source>
        <strain evidence="2 3">CH-27</strain>
    </source>
</reference>
<dbReference type="InterPro" id="IPR036754">
    <property type="entry name" value="YbaK/aa-tRNA-synt-asso_dom_sf"/>
</dbReference>
<sequence>MAIARTLKHYLDEHHVRYDTVTHTPTETAVDSARSAHVPVHQVAKAVVLEDDSGYVVSIVPSNNRLNLEWVKEELQRDLHLATEPELGNLFDDCDIGAVPALTQAYGLDAIWDDHLKHVSDVYIEGGDHQHLVHLSGEDFRQLMRRLPHSIISASEDYSSWMYE</sequence>
<dbReference type="Pfam" id="PF04073">
    <property type="entry name" value="tRNA_edit"/>
    <property type="match status" value="1"/>
</dbReference>
<dbReference type="SUPFAM" id="SSF55826">
    <property type="entry name" value="YbaK/ProRS associated domain"/>
    <property type="match status" value="1"/>
</dbReference>
<evidence type="ECO:0000313" key="3">
    <source>
        <dbReference type="Proteomes" id="UP001359886"/>
    </source>
</evidence>
<feature type="domain" description="YbaK/aminoacyl-tRNA synthetase-associated" evidence="1">
    <location>
        <begin position="23"/>
        <end position="143"/>
    </location>
</feature>
<proteinExistence type="predicted"/>
<dbReference type="RefSeq" id="WP_354695417.1">
    <property type="nucleotide sequence ID" value="NZ_JAZHOG010000006.1"/>
</dbReference>
<dbReference type="CDD" id="cd04332">
    <property type="entry name" value="YbaK_like"/>
    <property type="match status" value="1"/>
</dbReference>
<evidence type="ECO:0000259" key="1">
    <source>
        <dbReference type="Pfam" id="PF04073"/>
    </source>
</evidence>